<organism evidence="5 6">
    <name type="scientific">Limnobacter humi</name>
    <dbReference type="NCBI Taxonomy" id="1778671"/>
    <lineage>
        <taxon>Bacteria</taxon>
        <taxon>Pseudomonadati</taxon>
        <taxon>Pseudomonadota</taxon>
        <taxon>Betaproteobacteria</taxon>
        <taxon>Burkholderiales</taxon>
        <taxon>Burkholderiaceae</taxon>
        <taxon>Limnobacter</taxon>
    </lineage>
</organism>
<protein>
    <submittedName>
        <fullName evidence="5">AraC family transcriptional regulator</fullName>
    </submittedName>
</protein>
<dbReference type="SMART" id="SM00342">
    <property type="entry name" value="HTH_ARAC"/>
    <property type="match status" value="1"/>
</dbReference>
<dbReference type="PANTHER" id="PTHR47894">
    <property type="entry name" value="HTH-TYPE TRANSCRIPTIONAL REGULATOR GADX"/>
    <property type="match status" value="1"/>
</dbReference>
<feature type="domain" description="HTH araC/xylS-type" evidence="4">
    <location>
        <begin position="228"/>
        <end position="325"/>
    </location>
</feature>
<evidence type="ECO:0000256" key="1">
    <source>
        <dbReference type="ARBA" id="ARBA00023015"/>
    </source>
</evidence>
<evidence type="ECO:0000256" key="2">
    <source>
        <dbReference type="ARBA" id="ARBA00023125"/>
    </source>
</evidence>
<sequence length="331" mass="37107">MTYTRTLAREQGLDHKGQLALLRGTRLSPNDLLELNTHMDADTQATIVRNALQLSGNPALGLRWGANLHLAAHGPLGTVIASSPTLGQAWKATERFHDIRGGFARMQGQVGKDHFAVMVQMAIPLDDVGRFFCEAVLTTMVNHLGMIIGRLSPAIRIELEYPAPAYAEEYTHYLRAPCLFDRPRTQIVIPAGLALMPNPMADPETYALALARCEQLLLEQQRPRGWAARVTEILRSNPGQIWTCEQVARHFHGSSRTLMRHLRSEGTTYQQLRDTELARQARISLQAGNHSIESVALSLGYQDVSNFRRAFKRWFGMSPQEFQRQQGQHPA</sequence>
<dbReference type="InterPro" id="IPR032687">
    <property type="entry name" value="AraC-type_N"/>
</dbReference>
<dbReference type="PANTHER" id="PTHR47894:SF1">
    <property type="entry name" value="HTH-TYPE TRANSCRIPTIONAL REGULATOR VQSM"/>
    <property type="match status" value="1"/>
</dbReference>
<name>A0ABT1WFV9_9BURK</name>
<dbReference type="Pfam" id="PF12625">
    <property type="entry name" value="Arabinose_bd"/>
    <property type="match status" value="1"/>
</dbReference>
<dbReference type="EMBL" id="JANIGO010000002">
    <property type="protein sequence ID" value="MCQ8896400.1"/>
    <property type="molecule type" value="Genomic_DNA"/>
</dbReference>
<dbReference type="InterPro" id="IPR009057">
    <property type="entry name" value="Homeodomain-like_sf"/>
</dbReference>
<dbReference type="PROSITE" id="PS01124">
    <property type="entry name" value="HTH_ARAC_FAMILY_2"/>
    <property type="match status" value="1"/>
</dbReference>
<evidence type="ECO:0000313" key="5">
    <source>
        <dbReference type="EMBL" id="MCQ8896400.1"/>
    </source>
</evidence>
<evidence type="ECO:0000256" key="3">
    <source>
        <dbReference type="ARBA" id="ARBA00023163"/>
    </source>
</evidence>
<dbReference type="RefSeq" id="WP_256764169.1">
    <property type="nucleotide sequence ID" value="NZ_JANIGO010000002.1"/>
</dbReference>
<accession>A0ABT1WFV9</accession>
<dbReference type="Pfam" id="PF12833">
    <property type="entry name" value="HTH_18"/>
    <property type="match status" value="1"/>
</dbReference>
<dbReference type="InterPro" id="IPR018060">
    <property type="entry name" value="HTH_AraC"/>
</dbReference>
<keyword evidence="2" id="KW-0238">DNA-binding</keyword>
<keyword evidence="1" id="KW-0805">Transcription regulation</keyword>
<dbReference type="Proteomes" id="UP001204142">
    <property type="component" value="Unassembled WGS sequence"/>
</dbReference>
<keyword evidence="6" id="KW-1185">Reference proteome</keyword>
<comment type="caution">
    <text evidence="5">The sequence shown here is derived from an EMBL/GenBank/DDBJ whole genome shotgun (WGS) entry which is preliminary data.</text>
</comment>
<proteinExistence type="predicted"/>
<evidence type="ECO:0000313" key="6">
    <source>
        <dbReference type="Proteomes" id="UP001204142"/>
    </source>
</evidence>
<dbReference type="InterPro" id="IPR020449">
    <property type="entry name" value="Tscrpt_reg_AraC-type_HTH"/>
</dbReference>
<evidence type="ECO:0000259" key="4">
    <source>
        <dbReference type="PROSITE" id="PS01124"/>
    </source>
</evidence>
<keyword evidence="3" id="KW-0804">Transcription</keyword>
<dbReference type="Gene3D" id="1.10.10.60">
    <property type="entry name" value="Homeodomain-like"/>
    <property type="match status" value="1"/>
</dbReference>
<dbReference type="PRINTS" id="PR00032">
    <property type="entry name" value="HTHARAC"/>
</dbReference>
<dbReference type="SUPFAM" id="SSF46689">
    <property type="entry name" value="Homeodomain-like"/>
    <property type="match status" value="1"/>
</dbReference>
<gene>
    <name evidence="5" type="ORF">NQT62_08150</name>
</gene>
<reference evidence="5 6" key="1">
    <citation type="submission" date="2022-07" db="EMBL/GenBank/DDBJ databases">
        <authorList>
            <person name="Xamxidin M."/>
            <person name="Wu M."/>
        </authorList>
    </citation>
    <scope>NUCLEOTIDE SEQUENCE [LARGE SCALE GENOMIC DNA]</scope>
    <source>
        <strain evidence="5 6">NBRC 111650</strain>
    </source>
</reference>